<reference evidence="1" key="1">
    <citation type="submission" date="2022-07" db="EMBL/GenBank/DDBJ databases">
        <title>Phylogenomic reconstructions and comparative analyses of Kickxellomycotina fungi.</title>
        <authorList>
            <person name="Reynolds N.K."/>
            <person name="Stajich J.E."/>
            <person name="Barry K."/>
            <person name="Grigoriev I.V."/>
            <person name="Crous P."/>
            <person name="Smith M.E."/>
        </authorList>
    </citation>
    <scope>NUCLEOTIDE SEQUENCE</scope>
    <source>
        <strain evidence="1">NRRL 3115</strain>
    </source>
</reference>
<gene>
    <name evidence="1" type="ORF">GGI25_006540</name>
</gene>
<dbReference type="AlphaFoldDB" id="A0A9W8KUQ1"/>
<feature type="non-terminal residue" evidence="1">
    <location>
        <position position="1"/>
    </location>
</feature>
<organism evidence="1 2">
    <name type="scientific">Coemansia spiralis</name>
    <dbReference type="NCBI Taxonomy" id="417178"/>
    <lineage>
        <taxon>Eukaryota</taxon>
        <taxon>Fungi</taxon>
        <taxon>Fungi incertae sedis</taxon>
        <taxon>Zoopagomycota</taxon>
        <taxon>Kickxellomycotina</taxon>
        <taxon>Kickxellomycetes</taxon>
        <taxon>Kickxellales</taxon>
        <taxon>Kickxellaceae</taxon>
        <taxon>Coemansia</taxon>
    </lineage>
</organism>
<sequence length="218" mass="23819">MSKAPAPFVFNPANIQQPRSIRPLNLFSDRNSRGSHQYVPNPQASLRPAHIPKSWSRMINCSEPPEEHTVQLNLHESSCLQAQQQCIVDSESDLIMPAAKRTRREGIIDTDTPAKSSKHNATDNSIIVMDSSDSRSCASADDLAKDIVEVICTSKDNTSVNAVKDADSTASRKPESVDQSLDLEFPFDPELNCASAIAAIKETQASVLQLAHQGIQLI</sequence>
<protein>
    <submittedName>
        <fullName evidence="1">Uncharacterized protein</fullName>
    </submittedName>
</protein>
<comment type="caution">
    <text evidence="1">The sequence shown here is derived from an EMBL/GenBank/DDBJ whole genome shotgun (WGS) entry which is preliminary data.</text>
</comment>
<evidence type="ECO:0000313" key="2">
    <source>
        <dbReference type="Proteomes" id="UP001151518"/>
    </source>
</evidence>
<proteinExistence type="predicted"/>
<dbReference type="Proteomes" id="UP001151518">
    <property type="component" value="Unassembled WGS sequence"/>
</dbReference>
<dbReference type="OrthoDB" id="5516901at2759"/>
<accession>A0A9W8KUQ1</accession>
<evidence type="ECO:0000313" key="1">
    <source>
        <dbReference type="EMBL" id="KAJ2667649.1"/>
    </source>
</evidence>
<dbReference type="EMBL" id="JANBTW010000302">
    <property type="protein sequence ID" value="KAJ2667649.1"/>
    <property type="molecule type" value="Genomic_DNA"/>
</dbReference>
<name>A0A9W8KUQ1_9FUNG</name>